<dbReference type="EMBL" id="QKYT01000056">
    <property type="protein sequence ID" value="RIA95738.1"/>
    <property type="molecule type" value="Genomic_DNA"/>
</dbReference>
<organism evidence="2 3">
    <name type="scientific">Glomus cerebriforme</name>
    <dbReference type="NCBI Taxonomy" id="658196"/>
    <lineage>
        <taxon>Eukaryota</taxon>
        <taxon>Fungi</taxon>
        <taxon>Fungi incertae sedis</taxon>
        <taxon>Mucoromycota</taxon>
        <taxon>Glomeromycotina</taxon>
        <taxon>Glomeromycetes</taxon>
        <taxon>Glomerales</taxon>
        <taxon>Glomeraceae</taxon>
        <taxon>Glomus</taxon>
    </lineage>
</organism>
<feature type="transmembrane region" description="Helical" evidence="1">
    <location>
        <begin position="12"/>
        <end position="31"/>
    </location>
</feature>
<comment type="caution">
    <text evidence="2">The sequence shown here is derived from an EMBL/GenBank/DDBJ whole genome shotgun (WGS) entry which is preliminary data.</text>
</comment>
<keyword evidence="1" id="KW-0472">Membrane</keyword>
<proteinExistence type="predicted"/>
<keyword evidence="1" id="KW-0812">Transmembrane</keyword>
<protein>
    <submittedName>
        <fullName evidence="2">Uncharacterized protein</fullName>
    </submittedName>
</protein>
<dbReference type="AlphaFoldDB" id="A0A397TBZ7"/>
<evidence type="ECO:0000313" key="3">
    <source>
        <dbReference type="Proteomes" id="UP000265703"/>
    </source>
</evidence>
<evidence type="ECO:0000313" key="2">
    <source>
        <dbReference type="EMBL" id="RIA95738.1"/>
    </source>
</evidence>
<keyword evidence="1" id="KW-1133">Transmembrane helix</keyword>
<keyword evidence="3" id="KW-1185">Reference proteome</keyword>
<dbReference type="OrthoDB" id="2328675at2759"/>
<accession>A0A397TBZ7</accession>
<dbReference type="Proteomes" id="UP000265703">
    <property type="component" value="Unassembled WGS sequence"/>
</dbReference>
<name>A0A397TBZ7_9GLOM</name>
<dbReference type="STRING" id="658196.A0A397TBZ7"/>
<reference evidence="2 3" key="1">
    <citation type="submission" date="2018-06" db="EMBL/GenBank/DDBJ databases">
        <title>Comparative genomics reveals the genomic features of Rhizophagus irregularis, R. cerebriforme, R. diaphanum and Gigaspora rosea, and their symbiotic lifestyle signature.</title>
        <authorList>
            <person name="Morin E."/>
            <person name="San Clemente H."/>
            <person name="Chen E.C.H."/>
            <person name="De La Providencia I."/>
            <person name="Hainaut M."/>
            <person name="Kuo A."/>
            <person name="Kohler A."/>
            <person name="Murat C."/>
            <person name="Tang N."/>
            <person name="Roy S."/>
            <person name="Loubradou J."/>
            <person name="Henrissat B."/>
            <person name="Grigoriev I.V."/>
            <person name="Corradi N."/>
            <person name="Roux C."/>
            <person name="Martin F.M."/>
        </authorList>
    </citation>
    <scope>NUCLEOTIDE SEQUENCE [LARGE SCALE GENOMIC DNA]</scope>
    <source>
        <strain evidence="2 3">DAOM 227022</strain>
    </source>
</reference>
<evidence type="ECO:0000256" key="1">
    <source>
        <dbReference type="SAM" id="Phobius"/>
    </source>
</evidence>
<gene>
    <name evidence="2" type="ORF">C1645_756911</name>
</gene>
<sequence>MKLNLNRKFSVLFMISINILLLFVVKTYAYAYNNTAYNKSEDDLYISPNIEYFMFPDGTKLLRFYRPMDDTGCNEPNLHLKLLYKNGTLSTFNVQDFSVPTFNYCRLDQSNILSPDYIKISNLGRNIDLFYIFYYNISDTAPTAPFGRFVLEVNSDGNILSNNWLGPASYHNYSIIGREGKFKYIYDSYYYFQLIDIYDPKILSWQKFSLTTNGNLYNQENDYGIINRDHLDIQFFNNPIFSFQTIDDGIGFIYSKNYSTATNLQPSLYIYANFYNPDNDEFTNPFIVYTTNVQDTILTGAICVPDIFGIGYKCIFQLQTTTPDIGHSFLLISFRSSGSIDDLEILGSSSADLAVRTNLYYGGYLLLYKNNLQNSCEISGNIYDNNNIFNSNFDSITLPNPCVIIDNYIDNKIEMISNITPTNFIISSFDLPKFINDGEYIYHYMNIYCIIYIFL</sequence>